<evidence type="ECO:0000313" key="3">
    <source>
        <dbReference type="EMBL" id="KAK8943799.1"/>
    </source>
</evidence>
<protein>
    <recommendedName>
        <fullName evidence="2">KIB1-4 beta-propeller domain-containing protein</fullName>
    </recommendedName>
</protein>
<dbReference type="PANTHER" id="PTHR44259">
    <property type="entry name" value="OS07G0183000 PROTEIN-RELATED"/>
    <property type="match status" value="1"/>
</dbReference>
<dbReference type="EMBL" id="JBBWWR010000018">
    <property type="protein sequence ID" value="KAK8943799.1"/>
    <property type="molecule type" value="Genomic_DNA"/>
</dbReference>
<feature type="domain" description="KIB1-4 beta-propeller" evidence="2">
    <location>
        <begin position="87"/>
        <end position="414"/>
    </location>
</feature>
<dbReference type="InterPro" id="IPR005174">
    <property type="entry name" value="KIB1-4_b-propeller"/>
</dbReference>
<organism evidence="3 4">
    <name type="scientific">Platanthera guangdongensis</name>
    <dbReference type="NCBI Taxonomy" id="2320717"/>
    <lineage>
        <taxon>Eukaryota</taxon>
        <taxon>Viridiplantae</taxon>
        <taxon>Streptophyta</taxon>
        <taxon>Embryophyta</taxon>
        <taxon>Tracheophyta</taxon>
        <taxon>Spermatophyta</taxon>
        <taxon>Magnoliopsida</taxon>
        <taxon>Liliopsida</taxon>
        <taxon>Asparagales</taxon>
        <taxon>Orchidaceae</taxon>
        <taxon>Orchidoideae</taxon>
        <taxon>Orchideae</taxon>
        <taxon>Orchidinae</taxon>
        <taxon>Platanthera</taxon>
    </lineage>
</organism>
<gene>
    <name evidence="3" type="ORF">KSP40_PGU014199</name>
</gene>
<feature type="region of interest" description="Disordered" evidence="1">
    <location>
        <begin position="429"/>
        <end position="453"/>
    </location>
</feature>
<dbReference type="Pfam" id="PF03478">
    <property type="entry name" value="Beta-prop_KIB1-4"/>
    <property type="match status" value="1"/>
</dbReference>
<dbReference type="Proteomes" id="UP001412067">
    <property type="component" value="Unassembled WGS sequence"/>
</dbReference>
<proteinExistence type="predicted"/>
<accession>A0ABR2LL21</accession>
<name>A0ABR2LL21_9ASPA</name>
<keyword evidence="4" id="KW-1185">Reference proteome</keyword>
<sequence>MACSTFAADWRNLVPEIVLSMAEQLVVADIIRLRSVCINWARALGRSSSMRPLSAPPRAGNLSFFQPSPWLFLPKSIAHANSKDCAFYSIIEDRLYKFSSLPQLTGRNLLGTSQYGWLVTIDNLRLTPHFFNPLTKLELPLPSLMTIPSFFVPRYSPKDGSLLGLWYNDVNSFYFPKERFFGLVKICVKKITLTSPARHGSIAIILFTTDDLKNCLSFARVGGEAWSPYLKLPANFDSFEDVVFNEENNKIYALTNLGAVFILECRNNSIEVLSMVSMRIRETSSALMKRYMFFSSGDLMQVTWNLHLMCSDVGVGSTEGYVDATIFKIFKFDPTCYNRHDPQITDVREIKKNPNLCPYASCWVAVNDLGGRSLFIGSNNCFIIDCGDEQKRNKVFFLYDLIWLDHISQVYGAYDLKSNEIERLNPPIDRPSECLPTGGEADAQLGEAGNPKH</sequence>
<evidence type="ECO:0000256" key="1">
    <source>
        <dbReference type="SAM" id="MobiDB-lite"/>
    </source>
</evidence>
<dbReference type="InterPro" id="IPR050942">
    <property type="entry name" value="F-box_BR-signaling"/>
</dbReference>
<evidence type="ECO:0000313" key="4">
    <source>
        <dbReference type="Proteomes" id="UP001412067"/>
    </source>
</evidence>
<evidence type="ECO:0000259" key="2">
    <source>
        <dbReference type="Pfam" id="PF03478"/>
    </source>
</evidence>
<reference evidence="3 4" key="1">
    <citation type="journal article" date="2022" name="Nat. Plants">
        <title>Genomes of leafy and leafless Platanthera orchids illuminate the evolution of mycoheterotrophy.</title>
        <authorList>
            <person name="Li M.H."/>
            <person name="Liu K.W."/>
            <person name="Li Z."/>
            <person name="Lu H.C."/>
            <person name="Ye Q.L."/>
            <person name="Zhang D."/>
            <person name="Wang J.Y."/>
            <person name="Li Y.F."/>
            <person name="Zhong Z.M."/>
            <person name="Liu X."/>
            <person name="Yu X."/>
            <person name="Liu D.K."/>
            <person name="Tu X.D."/>
            <person name="Liu B."/>
            <person name="Hao Y."/>
            <person name="Liao X.Y."/>
            <person name="Jiang Y.T."/>
            <person name="Sun W.H."/>
            <person name="Chen J."/>
            <person name="Chen Y.Q."/>
            <person name="Ai Y."/>
            <person name="Zhai J.W."/>
            <person name="Wu S.S."/>
            <person name="Zhou Z."/>
            <person name="Hsiao Y.Y."/>
            <person name="Wu W.L."/>
            <person name="Chen Y.Y."/>
            <person name="Lin Y.F."/>
            <person name="Hsu J.L."/>
            <person name="Li C.Y."/>
            <person name="Wang Z.W."/>
            <person name="Zhao X."/>
            <person name="Zhong W.Y."/>
            <person name="Ma X.K."/>
            <person name="Ma L."/>
            <person name="Huang J."/>
            <person name="Chen G.Z."/>
            <person name="Huang M.Z."/>
            <person name="Huang L."/>
            <person name="Peng D.H."/>
            <person name="Luo Y.B."/>
            <person name="Zou S.Q."/>
            <person name="Chen S.P."/>
            <person name="Lan S."/>
            <person name="Tsai W.C."/>
            <person name="Van de Peer Y."/>
            <person name="Liu Z.J."/>
        </authorList>
    </citation>
    <scope>NUCLEOTIDE SEQUENCE [LARGE SCALE GENOMIC DNA]</scope>
    <source>
        <strain evidence="3">Lor288</strain>
    </source>
</reference>
<comment type="caution">
    <text evidence="3">The sequence shown here is derived from an EMBL/GenBank/DDBJ whole genome shotgun (WGS) entry which is preliminary data.</text>
</comment>